<keyword evidence="1" id="KW-1133">Transmembrane helix</keyword>
<evidence type="ECO:0000313" key="2">
    <source>
        <dbReference type="EMBL" id="CAG7598106.1"/>
    </source>
</evidence>
<dbReference type="PIRSF" id="PIRSF003203">
    <property type="entry name" value="AzlD"/>
    <property type="match status" value="1"/>
</dbReference>
<feature type="transmembrane region" description="Helical" evidence="1">
    <location>
        <begin position="92"/>
        <end position="108"/>
    </location>
</feature>
<keyword evidence="1" id="KW-0812">Transmembrane</keyword>
<name>A0A916JRN6_9MICO</name>
<gene>
    <name evidence="2" type="ORF">LEUCIP111803_00195</name>
</gene>
<comment type="caution">
    <text evidence="2">The sequence shown here is derived from an EMBL/GenBank/DDBJ whole genome shotgun (WGS) entry which is preliminary data.</text>
</comment>
<feature type="transmembrane region" description="Helical" evidence="1">
    <location>
        <begin position="42"/>
        <end position="59"/>
    </location>
</feature>
<dbReference type="Pfam" id="PF05437">
    <property type="entry name" value="AzlD"/>
    <property type="match status" value="1"/>
</dbReference>
<protein>
    <recommendedName>
        <fullName evidence="4">Branched-chain amino acid transporter AzlD</fullName>
    </recommendedName>
</protein>
<dbReference type="InterPro" id="IPR008407">
    <property type="entry name" value="Brnchd-chn_aa_trnsp_AzlD"/>
</dbReference>
<evidence type="ECO:0000256" key="1">
    <source>
        <dbReference type="SAM" id="Phobius"/>
    </source>
</evidence>
<proteinExistence type="predicted"/>
<keyword evidence="1" id="KW-0472">Membrane</keyword>
<dbReference type="Proteomes" id="UP000693892">
    <property type="component" value="Unassembled WGS sequence"/>
</dbReference>
<accession>A0A916JRN6</accession>
<sequence>MTPTIGYMIAAVAIGGVITVLLRALPFAILKPLRKSRFVTALGRWMPAGLLLILAVVMLKEQIAARPAQPWIVAVATAVTILVHLFLGRRALLSIFAGTGVYVLLLNLF</sequence>
<dbReference type="EMBL" id="CAJVAP010000002">
    <property type="protein sequence ID" value="CAG7598106.1"/>
    <property type="molecule type" value="Genomic_DNA"/>
</dbReference>
<feature type="transmembrane region" description="Helical" evidence="1">
    <location>
        <begin position="6"/>
        <end position="30"/>
    </location>
</feature>
<dbReference type="RefSeq" id="WP_236021676.1">
    <property type="nucleotide sequence ID" value="NZ_CAJVAP010000002.1"/>
</dbReference>
<dbReference type="AlphaFoldDB" id="A0A916JRN6"/>
<feature type="transmembrane region" description="Helical" evidence="1">
    <location>
        <begin position="71"/>
        <end position="87"/>
    </location>
</feature>
<reference evidence="2" key="1">
    <citation type="submission" date="2021-06" db="EMBL/GenBank/DDBJ databases">
        <authorList>
            <person name="Criscuolo A."/>
        </authorList>
    </citation>
    <scope>NUCLEOTIDE SEQUENCE</scope>
    <source>
        <strain evidence="2">CIP111803</strain>
    </source>
</reference>
<keyword evidence="3" id="KW-1185">Reference proteome</keyword>
<evidence type="ECO:0000313" key="3">
    <source>
        <dbReference type="Proteomes" id="UP000693892"/>
    </source>
</evidence>
<evidence type="ECO:0008006" key="4">
    <source>
        <dbReference type="Google" id="ProtNLM"/>
    </source>
</evidence>
<organism evidence="2 3">
    <name type="scientific">Leucobacter soli</name>
    <dbReference type="NCBI Taxonomy" id="2812850"/>
    <lineage>
        <taxon>Bacteria</taxon>
        <taxon>Bacillati</taxon>
        <taxon>Actinomycetota</taxon>
        <taxon>Actinomycetes</taxon>
        <taxon>Micrococcales</taxon>
        <taxon>Microbacteriaceae</taxon>
        <taxon>Leucobacter</taxon>
    </lineage>
</organism>